<evidence type="ECO:0000256" key="7">
    <source>
        <dbReference type="RuleBase" id="RU361277"/>
    </source>
</evidence>
<evidence type="ECO:0000256" key="1">
    <source>
        <dbReference type="ARBA" id="ARBA00001947"/>
    </source>
</evidence>
<dbReference type="Pfam" id="PF08240">
    <property type="entry name" value="ADH_N"/>
    <property type="match status" value="1"/>
</dbReference>
<comment type="cofactor">
    <cofactor evidence="1 7">
        <name>Zn(2+)</name>
        <dbReference type="ChEBI" id="CHEBI:29105"/>
    </cofactor>
</comment>
<dbReference type="OrthoDB" id="1560166at2759"/>
<dbReference type="SUPFAM" id="SSF51735">
    <property type="entry name" value="NAD(P)-binding Rossmann-fold domains"/>
    <property type="match status" value="1"/>
</dbReference>
<gene>
    <name evidence="9" type="ORF">PENARI_c036G06637</name>
</gene>
<reference evidence="9 10" key="1">
    <citation type="journal article" date="2016" name="Sci. Rep.">
        <title>Penicillium arizonense, a new, genome sequenced fungal species, reveals a high chemical diversity in secreted metabolites.</title>
        <authorList>
            <person name="Grijseels S."/>
            <person name="Nielsen J.C."/>
            <person name="Randelovic M."/>
            <person name="Nielsen J."/>
            <person name="Nielsen K.F."/>
            <person name="Workman M."/>
            <person name="Frisvad J.C."/>
        </authorList>
    </citation>
    <scope>NUCLEOTIDE SEQUENCE [LARGE SCALE GENOMIC DNA]</scope>
    <source>
        <strain evidence="9 10">CBS 141311</strain>
    </source>
</reference>
<dbReference type="SMART" id="SM00829">
    <property type="entry name" value="PKS_ER"/>
    <property type="match status" value="1"/>
</dbReference>
<dbReference type="RefSeq" id="XP_022483264.1">
    <property type="nucleotide sequence ID" value="XM_022636864.1"/>
</dbReference>
<dbReference type="Gene3D" id="3.40.50.720">
    <property type="entry name" value="NAD(P)-binding Rossmann-like Domain"/>
    <property type="match status" value="1"/>
</dbReference>
<evidence type="ECO:0000256" key="6">
    <source>
        <dbReference type="ARBA" id="ARBA00023027"/>
    </source>
</evidence>
<dbReference type="PROSITE" id="PS00059">
    <property type="entry name" value="ADH_ZINC"/>
    <property type="match status" value="1"/>
</dbReference>
<proteinExistence type="inferred from homology"/>
<evidence type="ECO:0000256" key="4">
    <source>
        <dbReference type="ARBA" id="ARBA00022833"/>
    </source>
</evidence>
<keyword evidence="3 7" id="KW-0479">Metal-binding</keyword>
<dbReference type="InterPro" id="IPR002328">
    <property type="entry name" value="ADH_Zn_CS"/>
</dbReference>
<dbReference type="PANTHER" id="PTHR42940">
    <property type="entry name" value="ALCOHOL DEHYDROGENASE 1-RELATED"/>
    <property type="match status" value="1"/>
</dbReference>
<dbReference type="GO" id="GO:0005737">
    <property type="term" value="C:cytoplasm"/>
    <property type="evidence" value="ECO:0007669"/>
    <property type="project" value="TreeGrafter"/>
</dbReference>
<dbReference type="PANTHER" id="PTHR42940:SF7">
    <property type="entry name" value="ALCOHOL DEHYDROGENASE-LIKE N-TERMINAL DOMAIN-CONTAINING PROTEIN"/>
    <property type="match status" value="1"/>
</dbReference>
<dbReference type="InterPro" id="IPR011032">
    <property type="entry name" value="GroES-like_sf"/>
</dbReference>
<dbReference type="EMBL" id="LXJU01000036">
    <property type="protein sequence ID" value="OGE47807.1"/>
    <property type="molecule type" value="Genomic_DNA"/>
</dbReference>
<evidence type="ECO:0000259" key="8">
    <source>
        <dbReference type="SMART" id="SM00829"/>
    </source>
</evidence>
<comment type="similarity">
    <text evidence="2 7">Belongs to the zinc-containing alcohol dehydrogenase family.</text>
</comment>
<evidence type="ECO:0000313" key="9">
    <source>
        <dbReference type="EMBL" id="OGE47807.1"/>
    </source>
</evidence>
<dbReference type="InterPro" id="IPR013149">
    <property type="entry name" value="ADH-like_C"/>
</dbReference>
<dbReference type="GO" id="GO:0008270">
    <property type="term" value="F:zinc ion binding"/>
    <property type="evidence" value="ECO:0007669"/>
    <property type="project" value="InterPro"/>
</dbReference>
<dbReference type="STRING" id="1835702.A0A1F5L414"/>
<dbReference type="SUPFAM" id="SSF50129">
    <property type="entry name" value="GroES-like"/>
    <property type="match status" value="1"/>
</dbReference>
<dbReference type="GeneID" id="34581598"/>
<feature type="domain" description="Enoyl reductase (ER)" evidence="8">
    <location>
        <begin position="19"/>
        <end position="339"/>
    </location>
</feature>
<dbReference type="InterPro" id="IPR036291">
    <property type="entry name" value="NAD(P)-bd_dom_sf"/>
</dbReference>
<name>A0A1F5L414_PENAI</name>
<protein>
    <recommendedName>
        <fullName evidence="8">Enoyl reductase (ER) domain-containing protein</fullName>
    </recommendedName>
</protein>
<evidence type="ECO:0000313" key="10">
    <source>
        <dbReference type="Proteomes" id="UP000177622"/>
    </source>
</evidence>
<dbReference type="InterPro" id="IPR020843">
    <property type="entry name" value="ER"/>
</dbReference>
<dbReference type="FunFam" id="3.40.50.720:FF:000039">
    <property type="entry name" value="Alcohol dehydrogenase AdhP"/>
    <property type="match status" value="1"/>
</dbReference>
<dbReference type="InterPro" id="IPR013154">
    <property type="entry name" value="ADH-like_N"/>
</dbReference>
<accession>A0A1F5L414</accession>
<dbReference type="AlphaFoldDB" id="A0A1F5L414"/>
<sequence>MATLSPTETYKAAVFEGQGAALEIKNLQFRQPAENQVLVKVLACGICHSDINIQNGHMGSPFPIVPGHEVVGDVVAVGSRITRFKGGERVGAAWHGGHDYTCASCLNGFPQTCENGVSTGVTVDGGYAEYVLVREEAVVRVPASADPALVAPHLCAGVTVFNGIRKLHIEQGALVAVQGLGGLGHLAVQFAHKMGYKVVAISSGSDKAQFAEQLGAYAYIDTSKDDAAKILQSMGGASLIVSTAPNAQAISPLVWGLTYGGKLLLLAPIGPVAVDSVALVMKAASVHGWPGGNALDCEETIAFAEHHGVQCMVERFPLNEAVKAFNHMVQGKPKFRAVLTM</sequence>
<dbReference type="Gene3D" id="3.90.180.10">
    <property type="entry name" value="Medium-chain alcohol dehydrogenases, catalytic domain"/>
    <property type="match status" value="1"/>
</dbReference>
<organism evidence="9 10">
    <name type="scientific">Penicillium arizonense</name>
    <dbReference type="NCBI Taxonomy" id="1835702"/>
    <lineage>
        <taxon>Eukaryota</taxon>
        <taxon>Fungi</taxon>
        <taxon>Dikarya</taxon>
        <taxon>Ascomycota</taxon>
        <taxon>Pezizomycotina</taxon>
        <taxon>Eurotiomycetes</taxon>
        <taxon>Eurotiomycetidae</taxon>
        <taxon>Eurotiales</taxon>
        <taxon>Aspergillaceae</taxon>
        <taxon>Penicillium</taxon>
    </lineage>
</organism>
<dbReference type="CDD" id="cd08296">
    <property type="entry name" value="CAD_like"/>
    <property type="match status" value="1"/>
</dbReference>
<dbReference type="Pfam" id="PF00107">
    <property type="entry name" value="ADH_zinc_N"/>
    <property type="match status" value="1"/>
</dbReference>
<comment type="caution">
    <text evidence="9">The sequence shown here is derived from an EMBL/GenBank/DDBJ whole genome shotgun (WGS) entry which is preliminary data.</text>
</comment>
<evidence type="ECO:0000256" key="2">
    <source>
        <dbReference type="ARBA" id="ARBA00008072"/>
    </source>
</evidence>
<keyword evidence="6" id="KW-0520">NAD</keyword>
<keyword evidence="10" id="KW-1185">Reference proteome</keyword>
<evidence type="ECO:0000256" key="5">
    <source>
        <dbReference type="ARBA" id="ARBA00023002"/>
    </source>
</evidence>
<keyword evidence="5" id="KW-0560">Oxidoreductase</keyword>
<dbReference type="Proteomes" id="UP000177622">
    <property type="component" value="Unassembled WGS sequence"/>
</dbReference>
<dbReference type="GO" id="GO:0004022">
    <property type="term" value="F:alcohol dehydrogenase (NAD+) activity"/>
    <property type="evidence" value="ECO:0007669"/>
    <property type="project" value="TreeGrafter"/>
</dbReference>
<keyword evidence="4 7" id="KW-0862">Zinc</keyword>
<evidence type="ECO:0000256" key="3">
    <source>
        <dbReference type="ARBA" id="ARBA00022723"/>
    </source>
</evidence>